<dbReference type="GO" id="GO:0004519">
    <property type="term" value="F:endonuclease activity"/>
    <property type="evidence" value="ECO:0007669"/>
    <property type="project" value="InterPro"/>
</dbReference>
<dbReference type="EMBL" id="JANBPY010000490">
    <property type="protein sequence ID" value="KAJ1966607.1"/>
    <property type="molecule type" value="Genomic_DNA"/>
</dbReference>
<gene>
    <name evidence="1" type="primary">LAS1</name>
    <name evidence="1" type="ORF">IWQ62_002361</name>
</gene>
<dbReference type="Pfam" id="PF04031">
    <property type="entry name" value="Las1"/>
    <property type="match status" value="1"/>
</dbReference>
<dbReference type="GO" id="GO:0000460">
    <property type="term" value="P:maturation of 5.8S rRNA"/>
    <property type="evidence" value="ECO:0007669"/>
    <property type="project" value="TreeGrafter"/>
</dbReference>
<accession>A0A9W8AQ57</accession>
<dbReference type="GO" id="GO:0090730">
    <property type="term" value="C:Las1 complex"/>
    <property type="evidence" value="ECO:0007669"/>
    <property type="project" value="InterPro"/>
</dbReference>
<keyword evidence="2" id="KW-1185">Reference proteome</keyword>
<dbReference type="PANTHER" id="PTHR15002">
    <property type="entry name" value="RIBOSOMAL BIOGENESIS PROTEIN LAS1L"/>
    <property type="match status" value="1"/>
</dbReference>
<organism evidence="1 2">
    <name type="scientific">Dispira parvispora</name>
    <dbReference type="NCBI Taxonomy" id="1520584"/>
    <lineage>
        <taxon>Eukaryota</taxon>
        <taxon>Fungi</taxon>
        <taxon>Fungi incertae sedis</taxon>
        <taxon>Zoopagomycota</taxon>
        <taxon>Kickxellomycotina</taxon>
        <taxon>Dimargaritomycetes</taxon>
        <taxon>Dimargaritales</taxon>
        <taxon>Dimargaritaceae</taxon>
        <taxon>Dispira</taxon>
    </lineage>
</organism>
<dbReference type="AlphaFoldDB" id="A0A9W8AQ57"/>
<dbReference type="GO" id="GO:0000470">
    <property type="term" value="P:maturation of LSU-rRNA"/>
    <property type="evidence" value="ECO:0007669"/>
    <property type="project" value="TreeGrafter"/>
</dbReference>
<dbReference type="OrthoDB" id="10263222at2759"/>
<comment type="caution">
    <text evidence="1">The sequence shown here is derived from an EMBL/GenBank/DDBJ whole genome shotgun (WGS) entry which is preliminary data.</text>
</comment>
<reference evidence="1" key="1">
    <citation type="submission" date="2022-07" db="EMBL/GenBank/DDBJ databases">
        <title>Phylogenomic reconstructions and comparative analyses of Kickxellomycotina fungi.</title>
        <authorList>
            <person name="Reynolds N.K."/>
            <person name="Stajich J.E."/>
            <person name="Barry K."/>
            <person name="Grigoriev I.V."/>
            <person name="Crous P."/>
            <person name="Smith M.E."/>
        </authorList>
    </citation>
    <scope>NUCLEOTIDE SEQUENCE</scope>
    <source>
        <strain evidence="1">RSA 1196</strain>
    </source>
</reference>
<dbReference type="GO" id="GO:0030687">
    <property type="term" value="C:preribosome, large subunit precursor"/>
    <property type="evidence" value="ECO:0007669"/>
    <property type="project" value="TreeGrafter"/>
</dbReference>
<protein>
    <submittedName>
        <fullName evidence="1">rRNA-processing protein las1</fullName>
    </submittedName>
</protein>
<dbReference type="Proteomes" id="UP001150925">
    <property type="component" value="Unassembled WGS sequence"/>
</dbReference>
<evidence type="ECO:0000313" key="2">
    <source>
        <dbReference type="Proteomes" id="UP001150925"/>
    </source>
</evidence>
<evidence type="ECO:0000313" key="1">
    <source>
        <dbReference type="EMBL" id="KAJ1966607.1"/>
    </source>
</evidence>
<name>A0A9W8AQ57_9FUNG</name>
<dbReference type="PANTHER" id="PTHR15002:SF0">
    <property type="entry name" value="RIBOSOMAL BIOGENESIS PROTEIN LAS1L"/>
    <property type="match status" value="1"/>
</dbReference>
<dbReference type="InterPro" id="IPR007174">
    <property type="entry name" value="Las1"/>
</dbReference>
<proteinExistence type="predicted"/>
<sequence length="475" mass="54690">MSHLRVVPWIDQAEFEQVRGWLFAPSSQEHLRDLGVKRVKAWSARCRIPHSVEATAALVEVQRRDQLSAQILTVRERRLLYSTAFIRFFNGIVDHYQTGAFARSVALISQEVGMPPWFVDLRHAATHDDLPSLYMLQKGCTEALHWLYNNYWQVQTPANSQELIGFARDLLQKYRTLQLTHLMEAKAKKSSDSVANRRLEMTELIERITSLLDSEGHSAEAVVDVLLQPDFLVPLAKNQRSSFPDLRIPTANEQLWWPFIQYMDEQWPQFVTTLLQSLVRTVGSSWDSVVPDVDDPTQSNSYRLTLVAWVKRIFTAHFQSIETDAMSESEPTLFPKLQFDVILEDCLRRPGLFTRAILQVMADLQPTMAADIEPFIRIMGRALHREARKDSATSVTYLDDDEMDKERQLFEERNSHIIQDFNQPEQNDQSVERVSGWPLVEKSTWRECPIGALPGGKLPCLDLPLEWDNARSVES</sequence>